<dbReference type="SUPFAM" id="SSF52402">
    <property type="entry name" value="Adenine nucleotide alpha hydrolases-like"/>
    <property type="match status" value="1"/>
</dbReference>
<evidence type="ECO:0000256" key="2">
    <source>
        <dbReference type="ARBA" id="ARBA00005752"/>
    </source>
</evidence>
<dbReference type="PIRSF" id="PIRSF001589">
    <property type="entry name" value="Asn_synthetase_glu-h"/>
    <property type="match status" value="1"/>
</dbReference>
<proteinExistence type="inferred from homology"/>
<feature type="domain" description="Asparagine synthetase" evidence="6">
    <location>
        <begin position="175"/>
        <end position="564"/>
    </location>
</feature>
<comment type="catalytic activity">
    <reaction evidence="5">
        <text>L-aspartate + L-glutamine + ATP + H2O = L-asparagine + L-glutamate + AMP + diphosphate + H(+)</text>
        <dbReference type="Rhea" id="RHEA:12228"/>
        <dbReference type="ChEBI" id="CHEBI:15377"/>
        <dbReference type="ChEBI" id="CHEBI:15378"/>
        <dbReference type="ChEBI" id="CHEBI:29985"/>
        <dbReference type="ChEBI" id="CHEBI:29991"/>
        <dbReference type="ChEBI" id="CHEBI:30616"/>
        <dbReference type="ChEBI" id="CHEBI:33019"/>
        <dbReference type="ChEBI" id="CHEBI:58048"/>
        <dbReference type="ChEBI" id="CHEBI:58359"/>
        <dbReference type="ChEBI" id="CHEBI:456215"/>
        <dbReference type="EC" id="6.3.5.4"/>
    </reaction>
</comment>
<keyword evidence="4" id="KW-0061">Asparagine biosynthesis</keyword>
<dbReference type="Gene3D" id="3.40.50.620">
    <property type="entry name" value="HUPs"/>
    <property type="match status" value="2"/>
</dbReference>
<dbReference type="InterPro" id="IPR001962">
    <property type="entry name" value="Asn_synthase"/>
</dbReference>
<gene>
    <name evidence="7" type="ORF">ACFQW9_03945</name>
</gene>
<dbReference type="SUPFAM" id="SSF56235">
    <property type="entry name" value="N-terminal nucleophile aminohydrolases (Ntn hydrolases)"/>
    <property type="match status" value="1"/>
</dbReference>
<dbReference type="Proteomes" id="UP001596509">
    <property type="component" value="Unassembled WGS sequence"/>
</dbReference>
<evidence type="ECO:0000256" key="4">
    <source>
        <dbReference type="ARBA" id="ARBA00022888"/>
    </source>
</evidence>
<dbReference type="NCBIfam" id="NF033561">
    <property type="entry name" value="macrolact_Ik_Al"/>
    <property type="match status" value="1"/>
</dbReference>
<keyword evidence="4" id="KW-0028">Amino-acid biosynthesis</keyword>
<name>A0ABW2M7P9_9ACTN</name>
<evidence type="ECO:0000256" key="1">
    <source>
        <dbReference type="ARBA" id="ARBA00005187"/>
    </source>
</evidence>
<dbReference type="InterPro" id="IPR014729">
    <property type="entry name" value="Rossmann-like_a/b/a_fold"/>
</dbReference>
<dbReference type="PANTHER" id="PTHR43284">
    <property type="entry name" value="ASPARAGINE SYNTHETASE (GLUTAMINE-HYDROLYZING)"/>
    <property type="match status" value="1"/>
</dbReference>
<evidence type="ECO:0000256" key="3">
    <source>
        <dbReference type="ARBA" id="ARBA00012737"/>
    </source>
</evidence>
<comment type="caution">
    <text evidence="7">The sequence shown here is derived from an EMBL/GenBank/DDBJ whole genome shotgun (WGS) entry which is preliminary data.</text>
</comment>
<dbReference type="Pfam" id="PF00733">
    <property type="entry name" value="Asn_synthase"/>
    <property type="match status" value="1"/>
</dbReference>
<sequence>MFHPSSLRTEIDAHEPRRVVCEGDVRLTVVGPCFADATQLRDGLRHVRAGRWAALTRWPGSYWAVAQHGRTTAVITDVAGTRPVYLAETDEGTTSWSVSARALAARTGSGYDYATLTARLLCPTVPEVAADGTAFTGVRRVPGGQALIIHGDGTHTVTPYEQPRQLPFDQAAQDLRTALVTAVRARVQAADKPTSDFSGGLDSTSLALLATATPGAELFAVTHADATSRNEDVIYAQRAAAGRPGLHHTLVTDTEGLFFADLLDASATDQPFPDAARWRMRAGYQRPCVKIGSDLHLTGSGADTLLSASPYYLADLARERETATLLRHSLARARLRHLPLYAVVAGAVRLSRTTHSLALRHLAHDIAVSPAVTRPEPPARLHWVRASGVHAWLTPDARRHLALRAAEAAECCTVAPQDTSRHRAWAELHEFGTYEAELRNQARVMGLTHHAPFLDNAVVRAAMAVPVVSRASTTTQKPLLGAALDGLVPDWLLTRRTKGAYDGNAYTGLRRHVGVLRDLLTGSELAAEGWIDTAAVLTELDRLAAGVPGKLAALEALVATELWLHQQRIATPDGRRSEVAHA</sequence>
<dbReference type="PANTHER" id="PTHR43284:SF1">
    <property type="entry name" value="ASPARAGINE SYNTHETASE"/>
    <property type="match status" value="1"/>
</dbReference>
<dbReference type="InterPro" id="IPR029055">
    <property type="entry name" value="Ntn_hydrolases_N"/>
</dbReference>
<dbReference type="EC" id="6.3.5.4" evidence="3"/>
<dbReference type="InterPro" id="IPR051786">
    <property type="entry name" value="ASN_synthetase/amidase"/>
</dbReference>
<protein>
    <recommendedName>
        <fullName evidence="3">asparagine synthase (glutamine-hydrolyzing)</fullName>
        <ecNumber evidence="3">6.3.5.4</ecNumber>
    </recommendedName>
</protein>
<evidence type="ECO:0000256" key="5">
    <source>
        <dbReference type="ARBA" id="ARBA00048741"/>
    </source>
</evidence>
<comment type="pathway">
    <text evidence="1">Amino-acid biosynthesis; L-asparagine biosynthesis; L-asparagine from L-aspartate (L-Gln route): step 1/1.</text>
</comment>
<comment type="similarity">
    <text evidence="2">Belongs to the asparagine synthetase family.</text>
</comment>
<accession>A0ABW2M7P9</accession>
<reference evidence="8" key="1">
    <citation type="journal article" date="2019" name="Int. J. Syst. Evol. Microbiol.">
        <title>The Global Catalogue of Microorganisms (GCM) 10K type strain sequencing project: providing services to taxonomists for standard genome sequencing and annotation.</title>
        <authorList>
            <consortium name="The Broad Institute Genomics Platform"/>
            <consortium name="The Broad Institute Genome Sequencing Center for Infectious Disease"/>
            <person name="Wu L."/>
            <person name="Ma J."/>
        </authorList>
    </citation>
    <scope>NUCLEOTIDE SEQUENCE [LARGE SCALE GENOMIC DNA]</scope>
    <source>
        <strain evidence="8">ICMP 19430</strain>
    </source>
</reference>
<evidence type="ECO:0000313" key="8">
    <source>
        <dbReference type="Proteomes" id="UP001596509"/>
    </source>
</evidence>
<organism evidence="7 8">
    <name type="scientific">Streptomyces caviscabies</name>
    <dbReference type="NCBI Taxonomy" id="90079"/>
    <lineage>
        <taxon>Bacteria</taxon>
        <taxon>Bacillati</taxon>
        <taxon>Actinomycetota</taxon>
        <taxon>Actinomycetes</taxon>
        <taxon>Kitasatosporales</taxon>
        <taxon>Streptomycetaceae</taxon>
        <taxon>Streptomyces</taxon>
    </lineage>
</organism>
<dbReference type="InterPro" id="IPR006426">
    <property type="entry name" value="Asn_synth_AEB"/>
</dbReference>
<evidence type="ECO:0000313" key="7">
    <source>
        <dbReference type="EMBL" id="MFC7349775.1"/>
    </source>
</evidence>
<dbReference type="EMBL" id="JBHTCK010000001">
    <property type="protein sequence ID" value="MFC7349775.1"/>
    <property type="molecule type" value="Genomic_DNA"/>
</dbReference>
<keyword evidence="8" id="KW-1185">Reference proteome</keyword>
<dbReference type="RefSeq" id="WP_319284278.1">
    <property type="nucleotide sequence ID" value="NZ_JBHTCK010000001.1"/>
</dbReference>
<evidence type="ECO:0000259" key="6">
    <source>
        <dbReference type="Pfam" id="PF00733"/>
    </source>
</evidence>